<evidence type="ECO:0000313" key="3">
    <source>
        <dbReference type="Proteomes" id="UP000823405"/>
    </source>
</evidence>
<protein>
    <submittedName>
        <fullName evidence="2">Uncharacterized protein</fullName>
    </submittedName>
</protein>
<gene>
    <name evidence="2" type="ORF">BGZ97_002764</name>
</gene>
<dbReference type="EMBL" id="JAAAIN010001621">
    <property type="protein sequence ID" value="KAG0301513.1"/>
    <property type="molecule type" value="Genomic_DNA"/>
</dbReference>
<name>A0A9P6UH30_9FUNG</name>
<accession>A0A9P6UH30</accession>
<feature type="region of interest" description="Disordered" evidence="1">
    <location>
        <begin position="1"/>
        <end position="29"/>
    </location>
</feature>
<dbReference type="AlphaFoldDB" id="A0A9P6UH30"/>
<organism evidence="2 3">
    <name type="scientific">Linnemannia gamsii</name>
    <dbReference type="NCBI Taxonomy" id="64522"/>
    <lineage>
        <taxon>Eukaryota</taxon>
        <taxon>Fungi</taxon>
        <taxon>Fungi incertae sedis</taxon>
        <taxon>Mucoromycota</taxon>
        <taxon>Mortierellomycotina</taxon>
        <taxon>Mortierellomycetes</taxon>
        <taxon>Mortierellales</taxon>
        <taxon>Mortierellaceae</taxon>
        <taxon>Linnemannia</taxon>
    </lineage>
</organism>
<comment type="caution">
    <text evidence="2">The sequence shown here is derived from an EMBL/GenBank/DDBJ whole genome shotgun (WGS) entry which is preliminary data.</text>
</comment>
<dbReference type="Proteomes" id="UP000823405">
    <property type="component" value="Unassembled WGS sequence"/>
</dbReference>
<evidence type="ECO:0000256" key="1">
    <source>
        <dbReference type="SAM" id="MobiDB-lite"/>
    </source>
</evidence>
<proteinExistence type="predicted"/>
<sequence length="98" mass="11139">MQDQETTVSTLGGFGEPPEKANWIVGPGDSSSRLKTQKLWKVRDVNISQDLADRRLEVMLVLEKLDDPDILAVRNFIYTPKVLQDVMSIDHWTEAVEL</sequence>
<reference evidence="2" key="1">
    <citation type="journal article" date="2020" name="Fungal Divers.">
        <title>Resolving the Mortierellaceae phylogeny through synthesis of multi-gene phylogenetics and phylogenomics.</title>
        <authorList>
            <person name="Vandepol N."/>
            <person name="Liber J."/>
            <person name="Desiro A."/>
            <person name="Na H."/>
            <person name="Kennedy M."/>
            <person name="Barry K."/>
            <person name="Grigoriev I.V."/>
            <person name="Miller A.N."/>
            <person name="O'Donnell K."/>
            <person name="Stajich J.E."/>
            <person name="Bonito G."/>
        </authorList>
    </citation>
    <scope>NUCLEOTIDE SEQUENCE</scope>
    <source>
        <strain evidence="2">NVP60</strain>
    </source>
</reference>
<feature type="compositionally biased region" description="Polar residues" evidence="1">
    <location>
        <begin position="1"/>
        <end position="10"/>
    </location>
</feature>
<dbReference type="OrthoDB" id="2398054at2759"/>
<evidence type="ECO:0000313" key="2">
    <source>
        <dbReference type="EMBL" id="KAG0301513.1"/>
    </source>
</evidence>
<keyword evidence="3" id="KW-1185">Reference proteome</keyword>